<keyword evidence="6" id="KW-0966">Cell projection</keyword>
<evidence type="ECO:0000259" key="4">
    <source>
        <dbReference type="Pfam" id="PF06429"/>
    </source>
</evidence>
<dbReference type="InterPro" id="IPR001444">
    <property type="entry name" value="Flag_bb_rod_N"/>
</dbReference>
<comment type="subcellular location">
    <subcellularLocation>
        <location evidence="2">Bacterial flagellum basal body</location>
    </subcellularLocation>
</comment>
<sequence length="256" mass="28105">MLRGLYTSVSSMITNEKRQAVITNNLANINTIGYKNEKLISKSFDEVSLSNRDKFAGGKGHKQILGNISLGVAMDDVVVNYTQGVVKQTGNKMDIALSGKGFFKVEDKNGQQFYTRNGNFREDTMGKLVTSDGYYVLGTNVQTGAVEPIQVNGGSFEVSRDNLITINNTQMYKFNIVDIGDYTTLNKVGNNVYTGEGEVATEGVETVQSAVETSNVDMISEVTDMMMYMREYEASQKVIQTIDSTLDKIANQIGAV</sequence>
<dbReference type="PANTHER" id="PTHR30435">
    <property type="entry name" value="FLAGELLAR PROTEIN"/>
    <property type="match status" value="1"/>
</dbReference>
<feature type="domain" description="Flagellar hook protein FlgE/F/G-like D1" evidence="5">
    <location>
        <begin position="96"/>
        <end position="151"/>
    </location>
</feature>
<dbReference type="InterPro" id="IPR010930">
    <property type="entry name" value="Flg_bb/hook_C_dom"/>
</dbReference>
<evidence type="ECO:0000313" key="6">
    <source>
        <dbReference type="EMBL" id="MBP1855633.1"/>
    </source>
</evidence>
<keyword evidence="7" id="KW-1185">Reference proteome</keyword>
<dbReference type="InterPro" id="IPR037925">
    <property type="entry name" value="FlgE/F/G-like"/>
</dbReference>
<name>A0ABS4ECG2_9FIRM</name>
<evidence type="ECO:0000256" key="2">
    <source>
        <dbReference type="RuleBase" id="RU362116"/>
    </source>
</evidence>
<evidence type="ECO:0000313" key="7">
    <source>
        <dbReference type="Proteomes" id="UP000767291"/>
    </source>
</evidence>
<reference evidence="6 7" key="1">
    <citation type="submission" date="2021-03" db="EMBL/GenBank/DDBJ databases">
        <title>Genomic Encyclopedia of Type Strains, Phase IV (KMG-IV): sequencing the most valuable type-strain genomes for metagenomic binning, comparative biology and taxonomic classification.</title>
        <authorList>
            <person name="Goeker M."/>
        </authorList>
    </citation>
    <scope>NUCLEOTIDE SEQUENCE [LARGE SCALE GENOMIC DNA]</scope>
    <source>
        <strain evidence="6 7">DSM 1289</strain>
    </source>
</reference>
<organism evidence="6 7">
    <name type="scientific">Metaclostridioides mangenotii</name>
    <dbReference type="NCBI Taxonomy" id="1540"/>
    <lineage>
        <taxon>Bacteria</taxon>
        <taxon>Bacillati</taxon>
        <taxon>Bacillota</taxon>
        <taxon>Clostridia</taxon>
        <taxon>Peptostreptococcales</taxon>
        <taxon>Peptostreptococcaceae</taxon>
        <taxon>Metaclostridioides</taxon>
    </lineage>
</organism>
<keyword evidence="2" id="KW-0975">Bacterial flagellum</keyword>
<dbReference type="InterPro" id="IPR053967">
    <property type="entry name" value="LlgE_F_G-like_D1"/>
</dbReference>
<dbReference type="SUPFAM" id="SSF117143">
    <property type="entry name" value="Flagellar hook protein flgE"/>
    <property type="match status" value="1"/>
</dbReference>
<dbReference type="Proteomes" id="UP000767291">
    <property type="component" value="Unassembled WGS sequence"/>
</dbReference>
<dbReference type="PANTHER" id="PTHR30435:SF19">
    <property type="entry name" value="FLAGELLAR BASAL-BODY ROD PROTEIN FLGG"/>
    <property type="match status" value="1"/>
</dbReference>
<dbReference type="RefSeq" id="WP_209457052.1">
    <property type="nucleotide sequence ID" value="NZ_BAAACS010000004.1"/>
</dbReference>
<proteinExistence type="inferred from homology"/>
<dbReference type="NCBIfam" id="TIGR03506">
    <property type="entry name" value="FlgEFG_subfam"/>
    <property type="match status" value="1"/>
</dbReference>
<accession>A0ABS4ECG2</accession>
<feature type="domain" description="Flagellar basal body rod protein N-terminal" evidence="3">
    <location>
        <begin position="5"/>
        <end position="35"/>
    </location>
</feature>
<dbReference type="Pfam" id="PF06429">
    <property type="entry name" value="Flg_bbr_C"/>
    <property type="match status" value="1"/>
</dbReference>
<keyword evidence="6" id="KW-0969">Cilium</keyword>
<evidence type="ECO:0000256" key="1">
    <source>
        <dbReference type="ARBA" id="ARBA00009677"/>
    </source>
</evidence>
<comment type="similarity">
    <text evidence="1 2">Belongs to the flagella basal body rod proteins family.</text>
</comment>
<evidence type="ECO:0000259" key="5">
    <source>
        <dbReference type="Pfam" id="PF22692"/>
    </source>
</evidence>
<dbReference type="EMBL" id="JAGGJX010000004">
    <property type="protein sequence ID" value="MBP1855633.1"/>
    <property type="molecule type" value="Genomic_DNA"/>
</dbReference>
<evidence type="ECO:0000259" key="3">
    <source>
        <dbReference type="Pfam" id="PF00460"/>
    </source>
</evidence>
<dbReference type="InterPro" id="IPR020013">
    <property type="entry name" value="Flagellar_FlgE/F/G"/>
</dbReference>
<dbReference type="Pfam" id="PF00460">
    <property type="entry name" value="Flg_bb_rod"/>
    <property type="match status" value="1"/>
</dbReference>
<feature type="domain" description="Flagellar basal-body/hook protein C-terminal" evidence="4">
    <location>
        <begin position="208"/>
        <end position="251"/>
    </location>
</feature>
<gene>
    <name evidence="6" type="ORF">J2Z43_002031</name>
</gene>
<keyword evidence="6" id="KW-0282">Flagellum</keyword>
<comment type="caution">
    <text evidence="6">The sequence shown here is derived from an EMBL/GenBank/DDBJ whole genome shotgun (WGS) entry which is preliminary data.</text>
</comment>
<dbReference type="Pfam" id="PF22692">
    <property type="entry name" value="LlgE_F_G_D1"/>
    <property type="match status" value="1"/>
</dbReference>
<protein>
    <submittedName>
        <fullName evidence="6">Flagellar basal-body rod protein FlgG</fullName>
    </submittedName>
</protein>